<dbReference type="EMBL" id="FNPI01000034">
    <property type="protein sequence ID" value="SDZ68349.1"/>
    <property type="molecule type" value="Genomic_DNA"/>
</dbReference>
<reference evidence="3" key="1">
    <citation type="submission" date="2016-10" db="EMBL/GenBank/DDBJ databases">
        <authorList>
            <person name="Varghese N."/>
            <person name="Submissions S."/>
        </authorList>
    </citation>
    <scope>NUCLEOTIDE SEQUENCE [LARGE SCALE GENOMIC DNA]</scope>
    <source>
        <strain evidence="3">SP</strain>
    </source>
</reference>
<sequence>MVKLILFECRKHFLKKSLVIAIILFSLLNIAKVYSVYNDHSLLSKKSDPLWNNLYWDMYEEFGGTMTDEKIETLMSIYKPLEKQTADKTASTRSNNPDTYTGNVYNDYYFFRWNFVNPMEYAYMYKNYANDVAANAKENMDFYESLGNQYEYQKNADIAARFKGRNVEEFSYTEMFQYYIHYDFSALLVLLICLYALINVFVMEKETEMDILLLTTKAGGLRTTLAKLLSSAMFVCIVCFWFWSIDFVAFSSIFGSLEAIFSPIYVIENFANSSIGVSLGTYAMLSNLVKTAGILVLSLVFLLVSTFFKNALFPFVISMFLAFGVIYTQEMVLGSGRIFLKVVNPFVLVVNRELFRKTEYINLFNYPVISYIPALLFAAAWGTVCILGVFVLVRKNAVHRKGGRKHAINTL</sequence>
<name>A0A1H3V2R9_9BACI</name>
<gene>
    <name evidence="2" type="ORF">SAMN05421736_1349</name>
</gene>
<keyword evidence="1" id="KW-0472">Membrane</keyword>
<dbReference type="STRING" id="1503961.SAMN05421736_1349"/>
<feature type="transmembrane region" description="Helical" evidence="1">
    <location>
        <begin position="279"/>
        <end position="301"/>
    </location>
</feature>
<evidence type="ECO:0000313" key="3">
    <source>
        <dbReference type="Proteomes" id="UP000198935"/>
    </source>
</evidence>
<keyword evidence="1" id="KW-0812">Transmembrane</keyword>
<protein>
    <submittedName>
        <fullName evidence="2">Uncharacterized protein</fullName>
    </submittedName>
</protein>
<feature type="transmembrane region" description="Helical" evidence="1">
    <location>
        <begin position="307"/>
        <end position="326"/>
    </location>
</feature>
<dbReference type="Proteomes" id="UP000198935">
    <property type="component" value="Unassembled WGS sequence"/>
</dbReference>
<feature type="transmembrane region" description="Helical" evidence="1">
    <location>
        <begin position="368"/>
        <end position="393"/>
    </location>
</feature>
<keyword evidence="3" id="KW-1185">Reference proteome</keyword>
<feature type="transmembrane region" description="Helical" evidence="1">
    <location>
        <begin position="184"/>
        <end position="203"/>
    </location>
</feature>
<evidence type="ECO:0000256" key="1">
    <source>
        <dbReference type="SAM" id="Phobius"/>
    </source>
</evidence>
<accession>A0A1H3V2R9</accession>
<organism evidence="2 3">
    <name type="scientific">Evansella caseinilytica</name>
    <dbReference type="NCBI Taxonomy" id="1503961"/>
    <lineage>
        <taxon>Bacteria</taxon>
        <taxon>Bacillati</taxon>
        <taxon>Bacillota</taxon>
        <taxon>Bacilli</taxon>
        <taxon>Bacillales</taxon>
        <taxon>Bacillaceae</taxon>
        <taxon>Evansella</taxon>
    </lineage>
</organism>
<proteinExistence type="predicted"/>
<dbReference type="OrthoDB" id="9767197at2"/>
<keyword evidence="1" id="KW-1133">Transmembrane helix</keyword>
<dbReference type="AlphaFoldDB" id="A0A1H3V2R9"/>
<feature type="transmembrane region" description="Helical" evidence="1">
    <location>
        <begin position="224"/>
        <end position="243"/>
    </location>
</feature>
<evidence type="ECO:0000313" key="2">
    <source>
        <dbReference type="EMBL" id="SDZ68349.1"/>
    </source>
</evidence>